<keyword evidence="2 3" id="KW-0408">Iron</keyword>
<comment type="similarity">
    <text evidence="3">Belongs to the ROX family.</text>
</comment>
<evidence type="ECO:0000259" key="5">
    <source>
        <dbReference type="PROSITE" id="PS51184"/>
    </source>
</evidence>
<sequence length="727" mass="80578">MIPPVAGSHRQCEECHQELTSVGGRKGEPGTVFASHWYCDRCWSSWETISQKTAAELRSQRLLSQREPLRQALSLAAGELSVSGQSLPRHWQRLLGSRSSWKCAAGEWRESFDQVSHEMDIRSMADSLRPRVQRLWNEVLPQLQHGGSSSSGSGVKERLDGFESYFSTLASSGEFRELWAGLHGPRGPFVLPSCDLVRNALSLHDVVHGLAAPVDPRHKRRKPCETALTLTDGGDFRCPVGLPPVRTVEELLQVLQYGTVFLNTASLHWRSAAEICLAASSVLHFPANINIYVTGRGRKVSTDVHTDNHDVLILHTEGAKHWRVYAPPARAEGLAHPLYRGKNEDKLDDSELGEPLIDVVLRPGEVLFVPMGFPHATSTLDTGDSEVSVHMTLGISTADYDFSLGGLRKALLQDLAQDAKLDEPQVPDEAFWRLLSPIPVGCLVSPGVFETSDPKAEQLLWSIAEELRGVLLAAESERWAGLETELFHQVAQRVVAVQLAKQLAILESQGEAYREVAAAPDGVFLMVGPEETSSEFRRSMLEHQAIEDERKRRRAQPHDERFVKRIDPADGAARTKPELRELYGRRGCSVAEVEDYWNYTCKSVYPNDEPPAELVDELERAGESCEALLHFLRKRTPHLHSERGQASRQPPLERIQVAATAARALGPGKCEVEPWDGLSGTEPASYAPRVGPGQSRSQHSSANFQTGLEAGLDARPWRCVDEWIAVD</sequence>
<name>A0A813G4L0_POLGL</name>
<keyword evidence="1 3" id="KW-0479">Metal-binding</keyword>
<dbReference type="PANTHER" id="PTHR13096">
    <property type="entry name" value="MINA53 MYC INDUCED NUCLEAR ANTIGEN"/>
    <property type="match status" value="1"/>
</dbReference>
<keyword evidence="7" id="KW-1185">Reference proteome</keyword>
<comment type="cofactor">
    <cofactor evidence="3">
        <name>Fe(2+)</name>
        <dbReference type="ChEBI" id="CHEBI:29033"/>
    </cofactor>
    <text evidence="3">Binds 1 Fe(2+) ion per subunit.</text>
</comment>
<dbReference type="OrthoDB" id="425950at2759"/>
<comment type="caution">
    <text evidence="6">The sequence shown here is derived from an EMBL/GenBank/DDBJ whole genome shotgun (WGS) entry which is preliminary data.</text>
</comment>
<dbReference type="Proteomes" id="UP000654075">
    <property type="component" value="Unassembled WGS sequence"/>
</dbReference>
<dbReference type="SUPFAM" id="SSF51197">
    <property type="entry name" value="Clavaminate synthase-like"/>
    <property type="match status" value="1"/>
</dbReference>
<dbReference type="GO" id="GO:0032453">
    <property type="term" value="F:histone H3K4 demethylase activity"/>
    <property type="evidence" value="ECO:0007669"/>
    <property type="project" value="TreeGrafter"/>
</dbReference>
<accession>A0A813G4L0</accession>
<keyword evidence="3" id="KW-0805">Transcription regulation</keyword>
<keyword evidence="3" id="KW-0223">Dioxygenase</keyword>
<feature type="region of interest" description="Disordered" evidence="4">
    <location>
        <begin position="673"/>
        <end position="701"/>
    </location>
</feature>
<evidence type="ECO:0000256" key="2">
    <source>
        <dbReference type="ARBA" id="ARBA00023004"/>
    </source>
</evidence>
<dbReference type="EC" id="1.14.11.-" evidence="3"/>
<evidence type="ECO:0000256" key="1">
    <source>
        <dbReference type="ARBA" id="ARBA00022723"/>
    </source>
</evidence>
<dbReference type="PROSITE" id="PS51184">
    <property type="entry name" value="JMJC"/>
    <property type="match status" value="1"/>
</dbReference>
<protein>
    <recommendedName>
        <fullName evidence="3">Bifunctional lysine-specific demethylase and histidyl-hydroxylase</fullName>
        <ecNumber evidence="3">1.14.11.-</ecNumber>
    </recommendedName>
</protein>
<dbReference type="Gene3D" id="2.60.120.650">
    <property type="entry name" value="Cupin"/>
    <property type="match status" value="1"/>
</dbReference>
<organism evidence="6 7">
    <name type="scientific">Polarella glacialis</name>
    <name type="common">Dinoflagellate</name>
    <dbReference type="NCBI Taxonomy" id="89957"/>
    <lineage>
        <taxon>Eukaryota</taxon>
        <taxon>Sar</taxon>
        <taxon>Alveolata</taxon>
        <taxon>Dinophyceae</taxon>
        <taxon>Suessiales</taxon>
        <taxon>Suessiaceae</taxon>
        <taxon>Polarella</taxon>
    </lineage>
</organism>
<dbReference type="GO" id="GO:0005730">
    <property type="term" value="C:nucleolus"/>
    <property type="evidence" value="ECO:0007669"/>
    <property type="project" value="TreeGrafter"/>
</dbReference>
<dbReference type="OMA" id="HTDNHDV"/>
<dbReference type="InterPro" id="IPR039994">
    <property type="entry name" value="NO66-like"/>
</dbReference>
<evidence type="ECO:0000256" key="4">
    <source>
        <dbReference type="SAM" id="MobiDB-lite"/>
    </source>
</evidence>
<keyword evidence="3" id="KW-0539">Nucleus</keyword>
<dbReference type="PANTHER" id="PTHR13096:SF8">
    <property type="entry name" value="RIBOSOMAL OXYGENASE 1"/>
    <property type="match status" value="1"/>
</dbReference>
<evidence type="ECO:0000313" key="6">
    <source>
        <dbReference type="EMBL" id="CAE8621534.1"/>
    </source>
</evidence>
<dbReference type="GO" id="GO:0051864">
    <property type="term" value="F:histone H3K36 demethylase activity"/>
    <property type="evidence" value="ECO:0007669"/>
    <property type="project" value="TreeGrafter"/>
</dbReference>
<comment type="subcellular location">
    <subcellularLocation>
        <location evidence="3">Nucleus</location>
    </subcellularLocation>
</comment>
<feature type="domain" description="JmjC" evidence="5">
    <location>
        <begin position="264"/>
        <end position="412"/>
    </location>
</feature>
<dbReference type="InterPro" id="IPR003347">
    <property type="entry name" value="JmjC_dom"/>
</dbReference>
<dbReference type="EMBL" id="CAJNNV010027766">
    <property type="protein sequence ID" value="CAE8621534.1"/>
    <property type="molecule type" value="Genomic_DNA"/>
</dbReference>
<proteinExistence type="inferred from homology"/>
<keyword evidence="3" id="KW-0560">Oxidoreductase</keyword>
<evidence type="ECO:0000256" key="3">
    <source>
        <dbReference type="RuleBase" id="RU366061"/>
    </source>
</evidence>
<keyword evidence="3" id="KW-0804">Transcription</keyword>
<dbReference type="AlphaFoldDB" id="A0A813G4L0"/>
<comment type="function">
    <text evidence="3">Oxygenase that can act as both a histone lysine demethylase and a ribosomal histidine hydroxylase.</text>
</comment>
<reference evidence="6" key="1">
    <citation type="submission" date="2021-02" db="EMBL/GenBank/DDBJ databases">
        <authorList>
            <person name="Dougan E. K."/>
            <person name="Rhodes N."/>
            <person name="Thang M."/>
            <person name="Chan C."/>
        </authorList>
    </citation>
    <scope>NUCLEOTIDE SEQUENCE</scope>
</reference>
<gene>
    <name evidence="6" type="ORF">PGLA1383_LOCUS39051</name>
</gene>
<dbReference type="GO" id="GO:0005506">
    <property type="term" value="F:iron ion binding"/>
    <property type="evidence" value="ECO:0007669"/>
    <property type="project" value="UniProtKB-UniRule"/>
</dbReference>
<dbReference type="Pfam" id="PF08007">
    <property type="entry name" value="JmjC_2"/>
    <property type="match status" value="1"/>
</dbReference>
<evidence type="ECO:0000313" key="7">
    <source>
        <dbReference type="Proteomes" id="UP000654075"/>
    </source>
</evidence>